<keyword evidence="2" id="KW-1185">Reference proteome</keyword>
<dbReference type="Gene3D" id="3.40.50.1010">
    <property type="entry name" value="5'-nuclease"/>
    <property type="match status" value="1"/>
</dbReference>
<proteinExistence type="predicted"/>
<gene>
    <name evidence="1" type="ORF">CA983_05285</name>
</gene>
<evidence type="ECO:0000313" key="1">
    <source>
        <dbReference type="EMBL" id="OUD04224.1"/>
    </source>
</evidence>
<dbReference type="Proteomes" id="UP000195105">
    <property type="component" value="Unassembled WGS sequence"/>
</dbReference>
<keyword evidence="1" id="KW-0238">DNA-binding</keyword>
<organism evidence="1 2">
    <name type="scientific">Streptomyces swartbergensis</name>
    <dbReference type="NCBI Taxonomy" id="487165"/>
    <lineage>
        <taxon>Bacteria</taxon>
        <taxon>Bacillati</taxon>
        <taxon>Actinomycetota</taxon>
        <taxon>Actinomycetes</taxon>
        <taxon>Kitasatosporales</taxon>
        <taxon>Streptomycetaceae</taxon>
        <taxon>Streptomyces</taxon>
    </lineage>
</organism>
<accession>A0A243S923</accession>
<dbReference type="InterPro" id="IPR029060">
    <property type="entry name" value="PIN-like_dom_sf"/>
</dbReference>
<evidence type="ECO:0000313" key="2">
    <source>
        <dbReference type="Proteomes" id="UP000195105"/>
    </source>
</evidence>
<sequence>MPGTLLLDSEGLSKLYLKDRTVLALVQAASEEGIRVATTAMATLEADYERIHPARIRWVLSRIDVHDVTKSVTGQAAVLLRDHHLSGHKYAIDAVLAAIARSAPRPVTVLTSDPEDINLLCGPAVEVIKA</sequence>
<dbReference type="SUPFAM" id="SSF88723">
    <property type="entry name" value="PIN domain-like"/>
    <property type="match status" value="1"/>
</dbReference>
<protein>
    <submittedName>
        <fullName evidence="1">DNA-binding protein</fullName>
    </submittedName>
</protein>
<dbReference type="AlphaFoldDB" id="A0A243S923"/>
<dbReference type="GO" id="GO:0003677">
    <property type="term" value="F:DNA binding"/>
    <property type="evidence" value="ECO:0007669"/>
    <property type="project" value="UniProtKB-KW"/>
</dbReference>
<reference evidence="1 2" key="1">
    <citation type="submission" date="2017-05" db="EMBL/GenBank/DDBJ databases">
        <title>Biotechnological potential of actinobacteria isolated from South African environments.</title>
        <authorList>
            <person name="Le Roes-Hill M."/>
            <person name="Prins A."/>
            <person name="Durrell K.A."/>
        </authorList>
    </citation>
    <scope>NUCLEOTIDE SEQUENCE [LARGE SCALE GENOMIC DNA]</scope>
    <source>
        <strain evidence="1 2">HMC13</strain>
    </source>
</reference>
<dbReference type="EMBL" id="NGFN01000018">
    <property type="protein sequence ID" value="OUD04224.1"/>
    <property type="molecule type" value="Genomic_DNA"/>
</dbReference>
<dbReference type="RefSeq" id="WP_086599710.1">
    <property type="nucleotide sequence ID" value="NZ_NGFN01000018.1"/>
</dbReference>
<comment type="caution">
    <text evidence="1">The sequence shown here is derived from an EMBL/GenBank/DDBJ whole genome shotgun (WGS) entry which is preliminary data.</text>
</comment>
<name>A0A243S923_9ACTN</name>